<evidence type="ECO:0000313" key="3">
    <source>
        <dbReference type="EnsemblMetazoa" id="ISCW021116-PA"/>
    </source>
</evidence>
<dbReference type="HOGENOM" id="CLU_2123799_0_0_1"/>
<reference evidence="2 4" key="1">
    <citation type="submission" date="2008-03" db="EMBL/GenBank/DDBJ databases">
        <title>Annotation of Ixodes scapularis.</title>
        <authorList>
            <consortium name="Ixodes scapularis Genome Project Consortium"/>
            <person name="Caler E."/>
            <person name="Hannick L.I."/>
            <person name="Bidwell S."/>
            <person name="Joardar V."/>
            <person name="Thiagarajan M."/>
            <person name="Amedeo P."/>
            <person name="Galinsky K.J."/>
            <person name="Schobel S."/>
            <person name="Inman J."/>
            <person name="Hostetler J."/>
            <person name="Miller J."/>
            <person name="Hammond M."/>
            <person name="Megy K."/>
            <person name="Lawson D."/>
            <person name="Kodira C."/>
            <person name="Sutton G."/>
            <person name="Meyer J."/>
            <person name="Hill C.A."/>
            <person name="Birren B."/>
            <person name="Nene V."/>
            <person name="Collins F."/>
            <person name="Alarcon-Chaidez F."/>
            <person name="Wikel S."/>
            <person name="Strausberg R."/>
        </authorList>
    </citation>
    <scope>NUCLEOTIDE SEQUENCE [LARGE SCALE GENOMIC DNA]</scope>
    <source>
        <strain evidence="4">Wikel</strain>
        <strain evidence="2">Wikel colony</strain>
    </source>
</reference>
<dbReference type="Proteomes" id="UP000001555">
    <property type="component" value="Unassembled WGS sequence"/>
</dbReference>
<gene>
    <name evidence="2" type="ORF">IscW_ISCW021116</name>
</gene>
<name>B7Q979_IXOSC</name>
<dbReference type="InParanoid" id="B7Q979"/>
<reference evidence="3" key="2">
    <citation type="submission" date="2020-05" db="UniProtKB">
        <authorList>
            <consortium name="EnsemblMetazoa"/>
        </authorList>
    </citation>
    <scope>IDENTIFICATION</scope>
    <source>
        <strain evidence="3">wikel</strain>
    </source>
</reference>
<dbReference type="PaxDb" id="6945-B7Q979"/>
<protein>
    <submittedName>
        <fullName evidence="2 3">Uncharacterized protein</fullName>
    </submittedName>
</protein>
<dbReference type="EMBL" id="DS887784">
    <property type="protein sequence ID" value="EEC15401.1"/>
    <property type="molecule type" value="Genomic_DNA"/>
</dbReference>
<dbReference type="AlphaFoldDB" id="B7Q979"/>
<sequence length="114" mass="12101">MAIPGVLSGVLEGPRREWLRAVAQAQSQRARAKIRAQAAPRPPLEALRKPGARRSLLSPTPSWRPGIAASSWHGPKEESGPGASDTARSASPSTQPPAPTPDEEYLGGRILPVR</sequence>
<proteinExistence type="predicted"/>
<accession>B7Q979</accession>
<dbReference type="VEuPathDB" id="VectorBase:ISCI021116"/>
<organism>
    <name type="scientific">Ixodes scapularis</name>
    <name type="common">Black-legged tick</name>
    <name type="synonym">Deer tick</name>
    <dbReference type="NCBI Taxonomy" id="6945"/>
    <lineage>
        <taxon>Eukaryota</taxon>
        <taxon>Metazoa</taxon>
        <taxon>Ecdysozoa</taxon>
        <taxon>Arthropoda</taxon>
        <taxon>Chelicerata</taxon>
        <taxon>Arachnida</taxon>
        <taxon>Acari</taxon>
        <taxon>Parasitiformes</taxon>
        <taxon>Ixodida</taxon>
        <taxon>Ixodoidea</taxon>
        <taxon>Ixodidae</taxon>
        <taxon>Ixodinae</taxon>
        <taxon>Ixodes</taxon>
    </lineage>
</organism>
<feature type="region of interest" description="Disordered" evidence="1">
    <location>
        <begin position="27"/>
        <end position="114"/>
    </location>
</feature>
<feature type="compositionally biased region" description="Low complexity" evidence="1">
    <location>
        <begin position="27"/>
        <end position="39"/>
    </location>
</feature>
<dbReference type="VEuPathDB" id="VectorBase:ISCW021116"/>
<dbReference type="EMBL" id="ABJB010684506">
    <property type="status" value="NOT_ANNOTATED_CDS"/>
    <property type="molecule type" value="Genomic_DNA"/>
</dbReference>
<evidence type="ECO:0000256" key="1">
    <source>
        <dbReference type="SAM" id="MobiDB-lite"/>
    </source>
</evidence>
<keyword evidence="4" id="KW-1185">Reference proteome</keyword>
<evidence type="ECO:0000313" key="2">
    <source>
        <dbReference type="EMBL" id="EEC15401.1"/>
    </source>
</evidence>
<dbReference type="EnsemblMetazoa" id="ISCW021116-RA">
    <property type="protein sequence ID" value="ISCW021116-PA"/>
    <property type="gene ID" value="ISCW021116"/>
</dbReference>
<evidence type="ECO:0000313" key="4">
    <source>
        <dbReference type="Proteomes" id="UP000001555"/>
    </source>
</evidence>